<dbReference type="PANTHER" id="PTHR11706:SF33">
    <property type="entry name" value="NATURAL RESISTANCE-ASSOCIATED MACROPHAGE PROTEIN 2"/>
    <property type="match status" value="1"/>
</dbReference>
<evidence type="ECO:0000256" key="6">
    <source>
        <dbReference type="ARBA" id="ARBA00023136"/>
    </source>
</evidence>
<comment type="subcellular location">
    <subcellularLocation>
        <location evidence="1">Membrane</location>
        <topology evidence="1">Multi-pass membrane protein</topology>
    </subcellularLocation>
</comment>
<feature type="transmembrane region" description="Helical" evidence="7">
    <location>
        <begin position="146"/>
        <end position="166"/>
    </location>
</feature>
<accession>L8JU02</accession>
<feature type="transmembrane region" description="Helical" evidence="7">
    <location>
        <begin position="45"/>
        <end position="64"/>
    </location>
</feature>
<dbReference type="GO" id="GO:0005384">
    <property type="term" value="F:manganese ion transmembrane transporter activity"/>
    <property type="evidence" value="ECO:0007669"/>
    <property type="project" value="TreeGrafter"/>
</dbReference>
<comment type="caution">
    <text evidence="8">The sequence shown here is derived from an EMBL/GenBank/DDBJ whole genome shotgun (WGS) entry which is preliminary data.</text>
</comment>
<keyword evidence="4" id="KW-0769">Symport</keyword>
<proteinExistence type="predicted"/>
<dbReference type="AlphaFoldDB" id="L8JU02"/>
<evidence type="ECO:0000256" key="5">
    <source>
        <dbReference type="ARBA" id="ARBA00022989"/>
    </source>
</evidence>
<feature type="transmembrane region" description="Helical" evidence="7">
    <location>
        <begin position="107"/>
        <end position="126"/>
    </location>
</feature>
<evidence type="ECO:0000313" key="8">
    <source>
        <dbReference type="EMBL" id="ELR72240.1"/>
    </source>
</evidence>
<dbReference type="PANTHER" id="PTHR11706">
    <property type="entry name" value="SOLUTE CARRIER PROTEIN FAMILY 11 MEMBER"/>
    <property type="match status" value="1"/>
</dbReference>
<protein>
    <submittedName>
        <fullName evidence="8">Manganese transporter</fullName>
    </submittedName>
</protein>
<dbReference type="eggNOG" id="COG1914">
    <property type="taxonomic scope" value="Bacteria"/>
</dbReference>
<evidence type="ECO:0000256" key="3">
    <source>
        <dbReference type="ARBA" id="ARBA00022692"/>
    </source>
</evidence>
<dbReference type="Proteomes" id="UP000011135">
    <property type="component" value="Unassembled WGS sequence"/>
</dbReference>
<keyword evidence="3 7" id="KW-0812">Transmembrane</keyword>
<dbReference type="PROSITE" id="PS51257">
    <property type="entry name" value="PROKAR_LIPOPROTEIN"/>
    <property type="match status" value="1"/>
</dbReference>
<dbReference type="Pfam" id="PF01566">
    <property type="entry name" value="Nramp"/>
    <property type="match status" value="1"/>
</dbReference>
<gene>
    <name evidence="8" type="ORF">C900_01794</name>
</gene>
<dbReference type="GO" id="GO:0005886">
    <property type="term" value="C:plasma membrane"/>
    <property type="evidence" value="ECO:0007669"/>
    <property type="project" value="TreeGrafter"/>
</dbReference>
<dbReference type="GO" id="GO:0015293">
    <property type="term" value="F:symporter activity"/>
    <property type="evidence" value="ECO:0007669"/>
    <property type="project" value="UniProtKB-KW"/>
</dbReference>
<reference evidence="8 9" key="1">
    <citation type="submission" date="2012-12" db="EMBL/GenBank/DDBJ databases">
        <title>Genome assembly of Fulvivirga imtechensis AK7.</title>
        <authorList>
            <person name="Nupur N."/>
            <person name="Khatri I."/>
            <person name="Kumar R."/>
            <person name="Subramanian S."/>
            <person name="Pinnaka A."/>
        </authorList>
    </citation>
    <scope>NUCLEOTIDE SEQUENCE [LARGE SCALE GENOMIC DNA]</scope>
    <source>
        <strain evidence="8 9">AK7</strain>
    </source>
</reference>
<feature type="transmembrane region" description="Helical" evidence="7">
    <location>
        <begin position="286"/>
        <end position="309"/>
    </location>
</feature>
<evidence type="ECO:0000256" key="1">
    <source>
        <dbReference type="ARBA" id="ARBA00004141"/>
    </source>
</evidence>
<keyword evidence="6 7" id="KW-0472">Membrane</keyword>
<evidence type="ECO:0000256" key="4">
    <source>
        <dbReference type="ARBA" id="ARBA00022847"/>
    </source>
</evidence>
<feature type="transmembrane region" description="Helical" evidence="7">
    <location>
        <begin position="329"/>
        <end position="346"/>
    </location>
</feature>
<dbReference type="PATRIC" id="fig|1237149.3.peg.1748"/>
<keyword evidence="2" id="KW-0813">Transport</keyword>
<organism evidence="8 9">
    <name type="scientific">Fulvivirga imtechensis AK7</name>
    <dbReference type="NCBI Taxonomy" id="1237149"/>
    <lineage>
        <taxon>Bacteria</taxon>
        <taxon>Pseudomonadati</taxon>
        <taxon>Bacteroidota</taxon>
        <taxon>Cytophagia</taxon>
        <taxon>Cytophagales</taxon>
        <taxon>Fulvivirgaceae</taxon>
        <taxon>Fulvivirga</taxon>
    </lineage>
</organism>
<keyword evidence="5 7" id="KW-1133">Transmembrane helix</keyword>
<dbReference type="EMBL" id="AMZN01000026">
    <property type="protein sequence ID" value="ELR72240.1"/>
    <property type="molecule type" value="Genomic_DNA"/>
</dbReference>
<name>L8JU02_9BACT</name>
<feature type="transmembrane region" description="Helical" evidence="7">
    <location>
        <begin position="6"/>
        <end position="24"/>
    </location>
</feature>
<dbReference type="GO" id="GO:0015086">
    <property type="term" value="F:cadmium ion transmembrane transporter activity"/>
    <property type="evidence" value="ECO:0007669"/>
    <property type="project" value="TreeGrafter"/>
</dbReference>
<feature type="transmembrane region" description="Helical" evidence="7">
    <location>
        <begin position="366"/>
        <end position="384"/>
    </location>
</feature>
<feature type="transmembrane region" description="Helical" evidence="7">
    <location>
        <begin position="227"/>
        <end position="251"/>
    </location>
</feature>
<evidence type="ECO:0000313" key="9">
    <source>
        <dbReference type="Proteomes" id="UP000011135"/>
    </source>
</evidence>
<dbReference type="InterPro" id="IPR001046">
    <property type="entry name" value="NRAMP_fam"/>
</dbReference>
<dbReference type="PRINTS" id="PR00447">
    <property type="entry name" value="NATRESASSCMP"/>
</dbReference>
<sequence>MFKFELIWALAFATVACIALQEMAARITIASGMEIGNTIKMTTGFSWLAYFIGFGVIFGCAAYEAGNILGALAGVQLLLEADRIILTIIIGIACALLLWLGTVKTIVNLLGVMVAVMGIAFCYVAWQAELSLSEIGQGMSFSIPEGSEWLILGLVGTTIVPYNLFLGSGISHGQSIKNMRFGLVVSVVLGGIVSIAILITGTKIDGTISFQNLAIAMGDSLGNSAKVMLALGLFAAGFTSSITAPLAAGVLAKSIAGTKKEHIYKRIWQAVLMAGLIFGISEVKPIPVIIAAQALNGMILPMVAILLIIQANNARLIGSQYMNSKWFNVLSLIILNIVLLIGLNNIFKAATNALGLAATDETVRLIYLQILALPLMVFTIYKIWQLRKN</sequence>
<evidence type="ECO:0000256" key="7">
    <source>
        <dbReference type="SAM" id="Phobius"/>
    </source>
</evidence>
<dbReference type="STRING" id="1237149.C900_01794"/>
<feature type="transmembrane region" description="Helical" evidence="7">
    <location>
        <begin position="178"/>
        <end position="199"/>
    </location>
</feature>
<feature type="transmembrane region" description="Helical" evidence="7">
    <location>
        <begin position="84"/>
        <end position="100"/>
    </location>
</feature>
<keyword evidence="9" id="KW-1185">Reference proteome</keyword>
<dbReference type="GO" id="GO:0034755">
    <property type="term" value="P:iron ion transmembrane transport"/>
    <property type="evidence" value="ECO:0007669"/>
    <property type="project" value="TreeGrafter"/>
</dbReference>
<evidence type="ECO:0000256" key="2">
    <source>
        <dbReference type="ARBA" id="ARBA00022448"/>
    </source>
</evidence>